<evidence type="ECO:0000259" key="2">
    <source>
        <dbReference type="Pfam" id="PF22695"/>
    </source>
</evidence>
<dbReference type="Gene3D" id="3.40.50.1010">
    <property type="entry name" value="5'-nuclease"/>
    <property type="match status" value="1"/>
</dbReference>
<dbReference type="Gene3D" id="1.25.40.10">
    <property type="entry name" value="Tetratricopeptide repeat domain"/>
    <property type="match status" value="1"/>
</dbReference>
<dbReference type="InterPro" id="IPR054534">
    <property type="entry name" value="EST1-like_DNA_bind"/>
</dbReference>
<evidence type="ECO:0000313" key="3">
    <source>
        <dbReference type="EMBL" id="VDK17266.1"/>
    </source>
</evidence>
<dbReference type="EMBL" id="UYRR01000001">
    <property type="protein sequence ID" value="VDK17266.1"/>
    <property type="molecule type" value="Genomic_DNA"/>
</dbReference>
<proteinExistence type="predicted"/>
<keyword evidence="4" id="KW-1185">Reference proteome</keyword>
<reference evidence="3 4" key="2">
    <citation type="submission" date="2018-11" db="EMBL/GenBank/DDBJ databases">
        <authorList>
            <consortium name="Pathogen Informatics"/>
        </authorList>
    </citation>
    <scope>NUCLEOTIDE SEQUENCE [LARGE SCALE GENOMIC DNA]</scope>
</reference>
<dbReference type="AlphaFoldDB" id="A0A0M3IXX6"/>
<feature type="compositionally biased region" description="Polar residues" evidence="1">
    <location>
        <begin position="328"/>
        <end position="342"/>
    </location>
</feature>
<dbReference type="InterPro" id="IPR011990">
    <property type="entry name" value="TPR-like_helical_dom_sf"/>
</dbReference>
<dbReference type="Pfam" id="PF22695">
    <property type="entry name" value="EST1-like_DNA_bind"/>
    <property type="match status" value="1"/>
</dbReference>
<dbReference type="SUPFAM" id="SSF48452">
    <property type="entry name" value="TPR-like"/>
    <property type="match status" value="1"/>
</dbReference>
<dbReference type="WBParaSite" id="ASIM_0000005201-mRNA-1">
    <property type="protein sequence ID" value="ASIM_0000005201-mRNA-1"/>
    <property type="gene ID" value="ASIM_0000005201"/>
</dbReference>
<gene>
    <name evidence="3" type="ORF">ASIM_LOCUS1</name>
</gene>
<dbReference type="Proteomes" id="UP000267096">
    <property type="component" value="Unassembled WGS sequence"/>
</dbReference>
<dbReference type="OrthoDB" id="5920073at2759"/>
<name>A0A0M3IXX6_ANISI</name>
<organism evidence="5">
    <name type="scientific">Anisakis simplex</name>
    <name type="common">Herring worm</name>
    <dbReference type="NCBI Taxonomy" id="6269"/>
    <lineage>
        <taxon>Eukaryota</taxon>
        <taxon>Metazoa</taxon>
        <taxon>Ecdysozoa</taxon>
        <taxon>Nematoda</taxon>
        <taxon>Chromadorea</taxon>
        <taxon>Rhabditida</taxon>
        <taxon>Spirurina</taxon>
        <taxon>Ascaridomorpha</taxon>
        <taxon>Ascaridoidea</taxon>
        <taxon>Anisakidae</taxon>
        <taxon>Anisakis</taxon>
        <taxon>Anisakis simplex complex</taxon>
    </lineage>
</organism>
<evidence type="ECO:0000256" key="1">
    <source>
        <dbReference type="SAM" id="MobiDB-lite"/>
    </source>
</evidence>
<feature type="domain" description="EST1-like DNA-binding" evidence="2">
    <location>
        <begin position="24"/>
        <end position="211"/>
    </location>
</feature>
<evidence type="ECO:0000313" key="5">
    <source>
        <dbReference type="WBParaSite" id="ASIM_0000005201-mRNA-1"/>
    </source>
</evidence>
<sequence>MSLAEKPAWTSMDKDHFVRRLSSMCGQVEKIIQRGSIEDIENWELNGLRRKIWRSCSQLIDDEEYGQRALEWNWRSCYYSLILRIRNGFSNILSEQQKQWSTRIMRRLIAELAYLANFVKRHSSRRALISVYIGDLYRYSYLLCSAERDRHIAILQYKEAVAIDSHLGLGFNQMGLLIQETEPATALMHFMLAVLAEHPFNGAYANILAFLTRAPSLQLRENADIISLITHCFSSFRALEFDEYRMKWMEEMHSKLGLHDEERVAFRIHLLALSAATLATKKENEVCRAICTMLLDISTAVIEAVEELAANVAASLMRKGARRRKASDSSQEETFGCTSQATKGGGDYCSDNEDDVVELSDDEEDDEYYLCSGDPYHVEKVMEKLKAKKQLNDAKLLLTALVHFTILNAKQLYAERTPGAIRSSFEEFMQRLTETLNSLMIDDANDKFVENLSDSDSNRNVPFWFISTGESYLLLPDLLRQLIQADYIPISFDKFFRYAPITSKKDTVMQNMAKLRLECRAKQEEARSMLPIYVVPEHDVVLERLNVLRSLLRDKRLDVIIAEDTLRFFDKIKKGDIRAREAIRWLQKGLYEHGDYLAMHKADSVRQCADNLVTSSSHLDNPLIVAVLTMDQMDEQYDQKPFMLSAKISRENVDRFEVRYKYALKDNFF</sequence>
<reference evidence="5" key="1">
    <citation type="submission" date="2017-02" db="UniProtKB">
        <authorList>
            <consortium name="WormBaseParasite"/>
        </authorList>
    </citation>
    <scope>IDENTIFICATION</scope>
</reference>
<evidence type="ECO:0000313" key="4">
    <source>
        <dbReference type="Proteomes" id="UP000267096"/>
    </source>
</evidence>
<feature type="region of interest" description="Disordered" evidence="1">
    <location>
        <begin position="323"/>
        <end position="354"/>
    </location>
</feature>
<accession>A0A0M3IXX6</accession>
<protein>
    <submittedName>
        <fullName evidence="5">TPR_REGION domain-containing protein</fullName>
    </submittedName>
</protein>